<organism evidence="5 6">
    <name type="scientific">Cylindrotheca closterium</name>
    <dbReference type="NCBI Taxonomy" id="2856"/>
    <lineage>
        <taxon>Eukaryota</taxon>
        <taxon>Sar</taxon>
        <taxon>Stramenopiles</taxon>
        <taxon>Ochrophyta</taxon>
        <taxon>Bacillariophyta</taxon>
        <taxon>Bacillariophyceae</taxon>
        <taxon>Bacillariophycidae</taxon>
        <taxon>Bacillariales</taxon>
        <taxon>Bacillariaceae</taxon>
        <taxon>Cylindrotheca</taxon>
    </lineage>
</organism>
<evidence type="ECO:0000256" key="2">
    <source>
        <dbReference type="ARBA" id="ARBA00023284"/>
    </source>
</evidence>
<evidence type="ECO:0000256" key="1">
    <source>
        <dbReference type="ARBA" id="ARBA00023157"/>
    </source>
</evidence>
<sequence>MRLTIRNTVLLALIGCMMSPEVNAFTSTTKSSANTDPAVRLYGMKRPIIDQVASTLFQLETSRVEASSVVDDQGRKGEPMEWSESDSIANRFSQIVQNNELGYRFKQFVADIVAGQEYDHEATIKVIDEFVSSTTTTSTNNKQQPSIFGNFFAGAGGSRKGAPPVAMFSFTTCPFCRRAKDYLDAQGIPYVSMELDELPGNQGNEIRASLGRKTRRTSVPSIFVRGEYVGGCNDGPGLLPLGESGELQRILEG</sequence>
<name>A0AAD2JJA1_9STRA</name>
<evidence type="ECO:0000313" key="5">
    <source>
        <dbReference type="EMBL" id="CAJ1955519.1"/>
    </source>
</evidence>
<dbReference type="GO" id="GO:0005737">
    <property type="term" value="C:cytoplasm"/>
    <property type="evidence" value="ECO:0007669"/>
    <property type="project" value="TreeGrafter"/>
</dbReference>
<dbReference type="EMBL" id="CAKOGP040001892">
    <property type="protein sequence ID" value="CAJ1955519.1"/>
    <property type="molecule type" value="Genomic_DNA"/>
</dbReference>
<dbReference type="InterPro" id="IPR011767">
    <property type="entry name" value="GLR_AS"/>
</dbReference>
<dbReference type="PRINTS" id="PR00160">
    <property type="entry name" value="GLUTAREDOXIN"/>
</dbReference>
<dbReference type="AlphaFoldDB" id="A0AAD2JJA1"/>
<evidence type="ECO:0000313" key="6">
    <source>
        <dbReference type="Proteomes" id="UP001295423"/>
    </source>
</evidence>
<feature type="domain" description="Glutaredoxin" evidence="4">
    <location>
        <begin position="165"/>
        <end position="229"/>
    </location>
</feature>
<dbReference type="Gene3D" id="3.40.30.10">
    <property type="entry name" value="Glutaredoxin"/>
    <property type="match status" value="1"/>
</dbReference>
<evidence type="ECO:0000256" key="3">
    <source>
        <dbReference type="SAM" id="SignalP"/>
    </source>
</evidence>
<evidence type="ECO:0000259" key="4">
    <source>
        <dbReference type="Pfam" id="PF00462"/>
    </source>
</evidence>
<protein>
    <recommendedName>
        <fullName evidence="4">Glutaredoxin domain-containing protein</fullName>
    </recommendedName>
</protein>
<reference evidence="5" key="1">
    <citation type="submission" date="2023-08" db="EMBL/GenBank/DDBJ databases">
        <authorList>
            <person name="Audoor S."/>
            <person name="Bilcke G."/>
        </authorList>
    </citation>
    <scope>NUCLEOTIDE SEQUENCE</scope>
</reference>
<dbReference type="InterPro" id="IPR036249">
    <property type="entry name" value="Thioredoxin-like_sf"/>
</dbReference>
<dbReference type="CDD" id="cd03419">
    <property type="entry name" value="GRX_GRXh_1_2_like"/>
    <property type="match status" value="1"/>
</dbReference>
<dbReference type="PANTHER" id="PTHR45694">
    <property type="entry name" value="GLUTAREDOXIN 2"/>
    <property type="match status" value="1"/>
</dbReference>
<dbReference type="PROSITE" id="PS00195">
    <property type="entry name" value="GLUTAREDOXIN_1"/>
    <property type="match status" value="1"/>
</dbReference>
<gene>
    <name evidence="5" type="ORF">CYCCA115_LOCUS15788</name>
</gene>
<proteinExistence type="predicted"/>
<dbReference type="Pfam" id="PF00462">
    <property type="entry name" value="Glutaredoxin"/>
    <property type="match status" value="1"/>
</dbReference>
<dbReference type="InterPro" id="IPR002109">
    <property type="entry name" value="Glutaredoxin"/>
</dbReference>
<keyword evidence="1" id="KW-1015">Disulfide bond</keyword>
<dbReference type="GO" id="GO:0015038">
    <property type="term" value="F:glutathione disulfide oxidoreductase activity"/>
    <property type="evidence" value="ECO:0007669"/>
    <property type="project" value="TreeGrafter"/>
</dbReference>
<feature type="signal peptide" evidence="3">
    <location>
        <begin position="1"/>
        <end position="24"/>
    </location>
</feature>
<dbReference type="GO" id="GO:0034599">
    <property type="term" value="P:cellular response to oxidative stress"/>
    <property type="evidence" value="ECO:0007669"/>
    <property type="project" value="TreeGrafter"/>
</dbReference>
<keyword evidence="2" id="KW-0676">Redox-active center</keyword>
<dbReference type="PANTHER" id="PTHR45694:SF18">
    <property type="entry name" value="GLUTAREDOXIN-1-RELATED"/>
    <property type="match status" value="1"/>
</dbReference>
<comment type="caution">
    <text evidence="5">The sequence shown here is derived from an EMBL/GenBank/DDBJ whole genome shotgun (WGS) entry which is preliminary data.</text>
</comment>
<keyword evidence="6" id="KW-1185">Reference proteome</keyword>
<keyword evidence="3" id="KW-0732">Signal</keyword>
<accession>A0AAD2JJA1</accession>
<feature type="chain" id="PRO_5042292537" description="Glutaredoxin domain-containing protein" evidence="3">
    <location>
        <begin position="25"/>
        <end position="253"/>
    </location>
</feature>
<dbReference type="PROSITE" id="PS51354">
    <property type="entry name" value="GLUTAREDOXIN_2"/>
    <property type="match status" value="1"/>
</dbReference>
<dbReference type="SUPFAM" id="SSF52833">
    <property type="entry name" value="Thioredoxin-like"/>
    <property type="match status" value="1"/>
</dbReference>
<dbReference type="Proteomes" id="UP001295423">
    <property type="component" value="Unassembled WGS sequence"/>
</dbReference>
<dbReference type="InterPro" id="IPR014025">
    <property type="entry name" value="Glutaredoxin_subgr"/>
</dbReference>